<name>A0A6M3JTG2_9ZZZZ</name>
<protein>
    <submittedName>
        <fullName evidence="1">Uncharacterized protein</fullName>
    </submittedName>
</protein>
<dbReference type="AlphaFoldDB" id="A0A6M3JTG2"/>
<evidence type="ECO:0000313" key="2">
    <source>
        <dbReference type="EMBL" id="QJA91978.1"/>
    </source>
</evidence>
<dbReference type="EMBL" id="MT141928">
    <property type="protein sequence ID" value="QJA72145.1"/>
    <property type="molecule type" value="Genomic_DNA"/>
</dbReference>
<accession>A0A6M3JTG2</accession>
<organism evidence="1">
    <name type="scientific">viral metagenome</name>
    <dbReference type="NCBI Taxonomy" id="1070528"/>
    <lineage>
        <taxon>unclassified sequences</taxon>
        <taxon>metagenomes</taxon>
        <taxon>organismal metagenomes</taxon>
    </lineage>
</organism>
<dbReference type="EMBL" id="MT143028">
    <property type="protein sequence ID" value="QJA91978.1"/>
    <property type="molecule type" value="Genomic_DNA"/>
</dbReference>
<gene>
    <name evidence="1" type="ORF">MM415A02894_0005</name>
    <name evidence="2" type="ORF">MM415B03217_0005</name>
</gene>
<reference evidence="1" key="1">
    <citation type="submission" date="2020-03" db="EMBL/GenBank/DDBJ databases">
        <title>The deep terrestrial virosphere.</title>
        <authorList>
            <person name="Holmfeldt K."/>
            <person name="Nilsson E."/>
            <person name="Simone D."/>
            <person name="Lopez-Fernandez M."/>
            <person name="Wu X."/>
            <person name="de Brujin I."/>
            <person name="Lundin D."/>
            <person name="Andersson A."/>
            <person name="Bertilsson S."/>
            <person name="Dopson M."/>
        </authorList>
    </citation>
    <scope>NUCLEOTIDE SEQUENCE</scope>
    <source>
        <strain evidence="1">MM415A02894</strain>
        <strain evidence="2">MM415B03217</strain>
    </source>
</reference>
<proteinExistence type="predicted"/>
<evidence type="ECO:0000313" key="1">
    <source>
        <dbReference type="EMBL" id="QJA72145.1"/>
    </source>
</evidence>
<sequence length="50" mass="5927">MGRNWKVNCPYMSCRCWRGIEDSCMKINKPDCKLTKGGDFDEKKKKERIV</sequence>